<feature type="region of interest" description="Disordered" evidence="5">
    <location>
        <begin position="1"/>
        <end position="55"/>
    </location>
</feature>
<dbReference type="GO" id="GO:0005634">
    <property type="term" value="C:nucleus"/>
    <property type="evidence" value="ECO:0007669"/>
    <property type="project" value="UniProtKB-SubCell"/>
</dbReference>
<comment type="caution">
    <text evidence="7">The sequence shown here is derived from an EMBL/GenBank/DDBJ whole genome shotgun (WGS) entry which is preliminary data.</text>
</comment>
<keyword evidence="8" id="KW-1185">Reference proteome</keyword>
<dbReference type="InterPro" id="IPR006957">
    <property type="entry name" value="EIN3"/>
</dbReference>
<dbReference type="AlphaFoldDB" id="A0A103YGF2"/>
<comment type="similarity">
    <text evidence="2">Belongs to the EIN3 family.</text>
</comment>
<keyword evidence="3" id="KW-0936">Ethylene signaling pathway</keyword>
<evidence type="ECO:0000313" key="7">
    <source>
        <dbReference type="EMBL" id="KVI08603.1"/>
    </source>
</evidence>
<evidence type="ECO:0000313" key="8">
    <source>
        <dbReference type="Proteomes" id="UP000243975"/>
    </source>
</evidence>
<evidence type="ECO:0000256" key="1">
    <source>
        <dbReference type="ARBA" id="ARBA00004123"/>
    </source>
</evidence>
<organism evidence="7 8">
    <name type="scientific">Cynara cardunculus var. scolymus</name>
    <name type="common">Globe artichoke</name>
    <name type="synonym">Cynara scolymus</name>
    <dbReference type="NCBI Taxonomy" id="59895"/>
    <lineage>
        <taxon>Eukaryota</taxon>
        <taxon>Viridiplantae</taxon>
        <taxon>Streptophyta</taxon>
        <taxon>Embryophyta</taxon>
        <taxon>Tracheophyta</taxon>
        <taxon>Spermatophyta</taxon>
        <taxon>Magnoliopsida</taxon>
        <taxon>eudicotyledons</taxon>
        <taxon>Gunneridae</taxon>
        <taxon>Pentapetalae</taxon>
        <taxon>asterids</taxon>
        <taxon>campanulids</taxon>
        <taxon>Asterales</taxon>
        <taxon>Asteraceae</taxon>
        <taxon>Carduoideae</taxon>
        <taxon>Cardueae</taxon>
        <taxon>Carduinae</taxon>
        <taxon>Cynara</taxon>
    </lineage>
</organism>
<dbReference type="GO" id="GO:0003677">
    <property type="term" value="F:DNA binding"/>
    <property type="evidence" value="ECO:0007669"/>
    <property type="project" value="TreeGrafter"/>
</dbReference>
<evidence type="ECO:0000259" key="6">
    <source>
        <dbReference type="Pfam" id="PF04873"/>
    </source>
</evidence>
<dbReference type="PANTHER" id="PTHR33305">
    <property type="entry name" value="ETHYLENE INSENSITIVE 3-LIKE 2 PROTEIN"/>
    <property type="match status" value="1"/>
</dbReference>
<dbReference type="Gramene" id="KVI08603">
    <property type="protein sequence ID" value="KVI08603"/>
    <property type="gene ID" value="Ccrd_013051"/>
</dbReference>
<dbReference type="GO" id="GO:0009873">
    <property type="term" value="P:ethylene-activated signaling pathway"/>
    <property type="evidence" value="ECO:0007669"/>
    <property type="project" value="UniProtKB-KW"/>
</dbReference>
<feature type="domain" description="Ethylene insensitive 3-like DNA-binding" evidence="6">
    <location>
        <begin position="42"/>
        <end position="129"/>
    </location>
</feature>
<dbReference type="InterPro" id="IPR023278">
    <property type="entry name" value="Ethylene_insens-like_DNA-bd"/>
</dbReference>
<protein>
    <recommendedName>
        <fullName evidence="6">Ethylene insensitive 3-like DNA-binding domain-containing protein</fullName>
    </recommendedName>
</protein>
<dbReference type="Pfam" id="PF04873">
    <property type="entry name" value="EIN3_DNA-bd"/>
    <property type="match status" value="1"/>
</dbReference>
<proteinExistence type="inferred from homology"/>
<sequence length="219" mass="24876">MNDGCKKRSGSSKKLAPTSSTGVYGMTGMHLKRMKPAEKVVADGSREQQSRRRKMSRAHDAILKYVLKIMEVCKAQGFVYGIIPEKGKPITGSSESLRKWWKEEACFDQNGPLAVSEYHSTMAAVEQCDDVFKNSIEGEETLLKKLSPNQKIEPELDHFKNSMEERRKNTDRCLYHANDDGHGAISWMNMIETTEKEHSKEKESGIANRSRNVYLGFRI</sequence>
<dbReference type="PANTHER" id="PTHR33305:SF30">
    <property type="entry name" value="ETHYLENE INSENSITIVE 3-LIKE 3 PROTEIN"/>
    <property type="match status" value="1"/>
</dbReference>
<gene>
    <name evidence="7" type="ORF">Ccrd_013051</name>
</gene>
<reference evidence="7 8" key="1">
    <citation type="journal article" date="2016" name="Sci. Rep.">
        <title>The genome sequence of the outbreeding globe artichoke constructed de novo incorporating a phase-aware low-pass sequencing strategy of F1 progeny.</title>
        <authorList>
            <person name="Scaglione D."/>
            <person name="Reyes-Chin-Wo S."/>
            <person name="Acquadro A."/>
            <person name="Froenicke L."/>
            <person name="Portis E."/>
            <person name="Beitel C."/>
            <person name="Tirone M."/>
            <person name="Mauro R."/>
            <person name="Lo Monaco A."/>
            <person name="Mauromicale G."/>
            <person name="Faccioli P."/>
            <person name="Cattivelli L."/>
            <person name="Rieseberg L."/>
            <person name="Michelmore R."/>
            <person name="Lanteri S."/>
        </authorList>
    </citation>
    <scope>NUCLEOTIDE SEQUENCE [LARGE SCALE GENOMIC DNA]</scope>
    <source>
        <strain evidence="7">2C</strain>
    </source>
</reference>
<dbReference type="Gene3D" id="1.10.3180.10">
    <property type="entry name" value="DNA-binding domain of EIN3-like"/>
    <property type="match status" value="1"/>
</dbReference>
<accession>A0A103YGF2</accession>
<evidence type="ECO:0000256" key="2">
    <source>
        <dbReference type="ARBA" id="ARBA00009416"/>
    </source>
</evidence>
<dbReference type="STRING" id="59895.A0A103YGF2"/>
<name>A0A103YGF2_CYNCS</name>
<dbReference type="InterPro" id="IPR047091">
    <property type="entry name" value="EIN3-like_DNA-bd"/>
</dbReference>
<evidence type="ECO:0000256" key="5">
    <source>
        <dbReference type="SAM" id="MobiDB-lite"/>
    </source>
</evidence>
<keyword evidence="4" id="KW-0539">Nucleus</keyword>
<dbReference type="Proteomes" id="UP000243975">
    <property type="component" value="Unassembled WGS sequence"/>
</dbReference>
<evidence type="ECO:0000256" key="3">
    <source>
        <dbReference type="ARBA" id="ARBA00022745"/>
    </source>
</evidence>
<feature type="compositionally biased region" description="Basic and acidic residues" evidence="5">
    <location>
        <begin position="35"/>
        <end position="50"/>
    </location>
</feature>
<dbReference type="GO" id="GO:0003700">
    <property type="term" value="F:DNA-binding transcription factor activity"/>
    <property type="evidence" value="ECO:0007669"/>
    <property type="project" value="InterPro"/>
</dbReference>
<dbReference type="EMBL" id="LEKV01001104">
    <property type="protein sequence ID" value="KVI08603.1"/>
    <property type="molecule type" value="Genomic_DNA"/>
</dbReference>
<evidence type="ECO:0000256" key="4">
    <source>
        <dbReference type="ARBA" id="ARBA00023242"/>
    </source>
</evidence>
<comment type="subcellular location">
    <subcellularLocation>
        <location evidence="1">Nucleus</location>
    </subcellularLocation>
</comment>